<evidence type="ECO:0000313" key="2">
    <source>
        <dbReference type="Proteomes" id="UP000326757"/>
    </source>
</evidence>
<comment type="caution">
    <text evidence="1">The sequence shown here is derived from an EMBL/GenBank/DDBJ whole genome shotgun (WGS) entry which is preliminary data.</text>
</comment>
<accession>A0A5N6KA76</accession>
<organism evidence="1 2">
    <name type="scientific">Monilinia laxa</name>
    <name type="common">Brown rot fungus</name>
    <name type="synonym">Sclerotinia laxa</name>
    <dbReference type="NCBI Taxonomy" id="61186"/>
    <lineage>
        <taxon>Eukaryota</taxon>
        <taxon>Fungi</taxon>
        <taxon>Dikarya</taxon>
        <taxon>Ascomycota</taxon>
        <taxon>Pezizomycotina</taxon>
        <taxon>Leotiomycetes</taxon>
        <taxon>Helotiales</taxon>
        <taxon>Sclerotiniaceae</taxon>
        <taxon>Monilinia</taxon>
    </lineage>
</organism>
<dbReference type="EMBL" id="VIGI01000005">
    <property type="protein sequence ID" value="KAB8300090.1"/>
    <property type="molecule type" value="Genomic_DNA"/>
</dbReference>
<evidence type="ECO:0000313" key="1">
    <source>
        <dbReference type="EMBL" id="KAB8300090.1"/>
    </source>
</evidence>
<sequence>MEGYSLDNIFTFPTPHEDGSSHDLRRISEVEEIMMDLKARGQFRLTDVFMLGKYPSSLYLEVIFDRKSHGTTPDENVGFSALISIVAMCIMH</sequence>
<protein>
    <submittedName>
        <fullName evidence="1">Uncharacterized protein</fullName>
    </submittedName>
</protein>
<keyword evidence="2" id="KW-1185">Reference proteome</keyword>
<reference evidence="1 2" key="1">
    <citation type="submission" date="2019-06" db="EMBL/GenBank/DDBJ databases">
        <title>Genome Sequence of the Brown Rot Fungal Pathogen Monilinia laxa.</title>
        <authorList>
            <person name="De Miccolis Angelini R.M."/>
            <person name="Landi L."/>
            <person name="Abate D."/>
            <person name="Pollastro S."/>
            <person name="Romanazzi G."/>
            <person name="Faretra F."/>
        </authorList>
    </citation>
    <scope>NUCLEOTIDE SEQUENCE [LARGE SCALE GENOMIC DNA]</scope>
    <source>
        <strain evidence="1 2">Mlax316</strain>
    </source>
</reference>
<proteinExistence type="predicted"/>
<gene>
    <name evidence="1" type="ORF">EYC80_000322</name>
</gene>
<dbReference type="AlphaFoldDB" id="A0A5N6KA76"/>
<dbReference type="Proteomes" id="UP000326757">
    <property type="component" value="Unassembled WGS sequence"/>
</dbReference>
<name>A0A5N6KA76_MONLA</name>